<sequence>MRRPVAASVALALAIVTAALVGAPVAIAATGAAEADAAAAVSADTSSSRAAAVVAAAQQEDDPGNEPNEADMVFAAMMIPHHAQAVELSRILAATTGIDDTSVALAAFIERDQSLEIERMQAWLDAWHGAGVLDHAHTGTMAGMATAEQIARLDALDGVAAERLFLELMIAHHEGALAMTRDVIDAGVNTWIRVLAKHVAAEQQREIEAMTARLGTL</sequence>
<name>A0ABP9MFC4_9MICO</name>
<feature type="signal peptide" evidence="1">
    <location>
        <begin position="1"/>
        <end position="28"/>
    </location>
</feature>
<comment type="caution">
    <text evidence="3">The sequence shown here is derived from an EMBL/GenBank/DDBJ whole genome shotgun (WGS) entry which is preliminary data.</text>
</comment>
<keyword evidence="1" id="KW-0732">Signal</keyword>
<dbReference type="EMBL" id="BAABKZ010000002">
    <property type="protein sequence ID" value="GAA5093802.1"/>
    <property type="molecule type" value="Genomic_DNA"/>
</dbReference>
<protein>
    <recommendedName>
        <fullName evidence="2">DUF305 domain-containing protein</fullName>
    </recommendedName>
</protein>
<dbReference type="RefSeq" id="WP_194414447.1">
    <property type="nucleotide sequence ID" value="NZ_BAABKZ010000002.1"/>
</dbReference>
<dbReference type="InterPro" id="IPR005183">
    <property type="entry name" value="DUF305_CopM-like"/>
</dbReference>
<dbReference type="Pfam" id="PF03713">
    <property type="entry name" value="DUF305"/>
    <property type="match status" value="1"/>
</dbReference>
<organism evidence="3 4">
    <name type="scientific">Microbacterium yannicii</name>
    <dbReference type="NCBI Taxonomy" id="671622"/>
    <lineage>
        <taxon>Bacteria</taxon>
        <taxon>Bacillati</taxon>
        <taxon>Actinomycetota</taxon>
        <taxon>Actinomycetes</taxon>
        <taxon>Micrococcales</taxon>
        <taxon>Microbacteriaceae</taxon>
        <taxon>Microbacterium</taxon>
    </lineage>
</organism>
<dbReference type="Proteomes" id="UP001501407">
    <property type="component" value="Unassembled WGS sequence"/>
</dbReference>
<dbReference type="Gene3D" id="1.20.1260.10">
    <property type="match status" value="1"/>
</dbReference>
<reference evidence="4" key="1">
    <citation type="journal article" date="2019" name="Int. J. Syst. Evol. Microbiol.">
        <title>The Global Catalogue of Microorganisms (GCM) 10K type strain sequencing project: providing services to taxonomists for standard genome sequencing and annotation.</title>
        <authorList>
            <consortium name="The Broad Institute Genomics Platform"/>
            <consortium name="The Broad Institute Genome Sequencing Center for Infectious Disease"/>
            <person name="Wu L."/>
            <person name="Ma J."/>
        </authorList>
    </citation>
    <scope>NUCLEOTIDE SEQUENCE [LARGE SCALE GENOMIC DNA]</scope>
    <source>
        <strain evidence="4">JCM 18959</strain>
    </source>
</reference>
<evidence type="ECO:0000313" key="4">
    <source>
        <dbReference type="Proteomes" id="UP001501407"/>
    </source>
</evidence>
<dbReference type="PANTHER" id="PTHR36933">
    <property type="entry name" value="SLL0788 PROTEIN"/>
    <property type="match status" value="1"/>
</dbReference>
<accession>A0ABP9MFC4</accession>
<proteinExistence type="predicted"/>
<dbReference type="InterPro" id="IPR012347">
    <property type="entry name" value="Ferritin-like"/>
</dbReference>
<gene>
    <name evidence="3" type="ORF">GCM10025760_24460</name>
</gene>
<feature type="chain" id="PRO_5045397427" description="DUF305 domain-containing protein" evidence="1">
    <location>
        <begin position="29"/>
        <end position="217"/>
    </location>
</feature>
<feature type="domain" description="DUF305" evidence="2">
    <location>
        <begin position="71"/>
        <end position="212"/>
    </location>
</feature>
<keyword evidence="4" id="KW-1185">Reference proteome</keyword>
<evidence type="ECO:0000259" key="2">
    <source>
        <dbReference type="Pfam" id="PF03713"/>
    </source>
</evidence>
<evidence type="ECO:0000256" key="1">
    <source>
        <dbReference type="SAM" id="SignalP"/>
    </source>
</evidence>
<evidence type="ECO:0000313" key="3">
    <source>
        <dbReference type="EMBL" id="GAA5093802.1"/>
    </source>
</evidence>
<dbReference type="PANTHER" id="PTHR36933:SF1">
    <property type="entry name" value="SLL0788 PROTEIN"/>
    <property type="match status" value="1"/>
</dbReference>